<dbReference type="EMBL" id="CAWUHD010000192">
    <property type="protein sequence ID" value="CAK7237787.1"/>
    <property type="molecule type" value="Genomic_DNA"/>
</dbReference>
<dbReference type="InterPro" id="IPR038769">
    <property type="entry name" value="MTC4"/>
</dbReference>
<gene>
    <name evidence="3" type="ORF">SEUCBS140593_010125</name>
</gene>
<keyword evidence="2" id="KW-1133">Transmembrane helix</keyword>
<feature type="compositionally biased region" description="Basic and acidic residues" evidence="1">
    <location>
        <begin position="871"/>
        <end position="898"/>
    </location>
</feature>
<feature type="region of interest" description="Disordered" evidence="1">
    <location>
        <begin position="633"/>
        <end position="728"/>
    </location>
</feature>
<feature type="compositionally biased region" description="Acidic residues" evidence="1">
    <location>
        <begin position="1281"/>
        <end position="1300"/>
    </location>
</feature>
<accession>A0ABP0D051</accession>
<keyword evidence="2" id="KW-0472">Membrane</keyword>
<feature type="compositionally biased region" description="Low complexity" evidence="1">
    <location>
        <begin position="128"/>
        <end position="138"/>
    </location>
</feature>
<feature type="compositionally biased region" description="Basic residues" evidence="1">
    <location>
        <begin position="139"/>
        <end position="148"/>
    </location>
</feature>
<dbReference type="PANTHER" id="PTHR38426:SF1">
    <property type="entry name" value="MAINTENANCE OF TELOMERE CAPPING PROTEIN 4"/>
    <property type="match status" value="1"/>
</dbReference>
<feature type="transmembrane region" description="Helical" evidence="2">
    <location>
        <begin position="1443"/>
        <end position="1462"/>
    </location>
</feature>
<feature type="compositionally biased region" description="Low complexity" evidence="1">
    <location>
        <begin position="1039"/>
        <end position="1049"/>
    </location>
</feature>
<sequence length="1490" mass="161476">MADSLHGAGSLLRPPVAQPSSLTGDDAPDGRRRSLASRDLPTQGSSTAGSPSQSPSASSSHEPASSTHLQPASQPMARISSDGPPPQLPRRHGTDGTRASMASSSSSRQNYELSPSSPPSNISVLARASHSNSHATRTTSHRTSHRPNRSSGTFLLTDQLGGGTTSNGKSTHMRSGAPHRESSGSLKNRNGISRGGSSRVALETPEKKTLVSSEENTPDSMRSTGSALRHNGTAAPTSSSDAARAQTPEAAASVSSSSPSTASPAASTNQALDIDSAQIVNMALNLSESRRLAARRNVSQQLPPRLAPLPDSAVGGSLLRQLQQQRRISRTISPKPERSASNRVSSGQFAQSHSAPRISTSSALQPAFELLPDGSPGGQGAYRYHFSQSTLARAQKAKDYLELLAQHRRLLELIPPLTPEATSRSRATSLGSPPSTSANSGQPQSLFLAGSNSNGEILVGSTRLGRPYNPLQYIRNRKVRVRERRTIDGQAQGFGDVNKTVDWVDEVAKWAATGQGRMLGGYNLPSFESADVNAALQSSPPPASRVTGQSVLAKPKRPRIDWIIDPADMIADVYWLEQSDNKKLVEDHHWRRVFPQDSALYRPMSHRTDETLAAFMPTDQQEFPVPFPALTTDGDASSLSTKPPLTPSMGTQHKVIANSPEQDQSSTRKRARQKLNELRTFHHRHNSSVQNDIMRLRRGSFSDTSDSDNDRRRFGRARADSGTANNAELLNMTMMDKIAKENREKDENAAATAAAAALKEQTRPSPPSAVASTVANTNGKRPVPDPSSTHAHTNATPIESPSKPGRASLEIPTVGRRLSLEYDSSRPTSPELRPFSKDGLGFVPPLGGDLSPPPSRTASPPRHRFGKVKSIFRDHSRERERERDRDRVNQTILDRGEDYMEPASARTKTQQPQQDSPDNAESISALLTATTTAGDDLRFASSKEGKRPHSPIRKVGTRPGPGTFDSHRSHASITNITGHLQSSSHQNPNRSEEGGSSGGSTLRGLFKGGPRIDTMLRSGVSKVSDMIWRREGSEPPLGDSAAGHMSSSSSDEDSESEAAAPRGRFRNSPLPSRSPSVNTGEKPSHQTTKSGEKHYLDVMPTFGRGGDPINRPPSRQSARFERLKPPRIDVRDASPSADDTANNFKQLGAEPASRRNSSLQPIGRKLQRGSQDSDYSESDTRSRRSSHVSGTASSINGSLGGGSLQHLPRQFGSTSLAAGQSNRRPRWSISQPAFNKHGSLSRRELARLHASMFSSAVLAKELLRRANEPQLLAPNRRSFDTDADAGADADDEGVRDEDAEATQSGGVGSGPVIVRGANGEASLTWADIAAYAPNPSELARRPIKQVEMYPLAAQVLGSAIQRSGISWQKSAETFANTTVPQLRQRIEGVRTRVAVELSGLARQAADEADDVTRDLMAVQRLQVKRVEDSIEKMLRRRRRRFRWVRRAGWLTVEWLLVGFMWYVWFVVMIARIVLGFGRGLYTGVRWLLWL</sequence>
<name>A0ABP0D051_9PEZI</name>
<protein>
    <submittedName>
        <fullName evidence="3">Uncharacterized protein</fullName>
    </submittedName>
</protein>
<feature type="compositionally biased region" description="Basic and acidic residues" evidence="1">
    <location>
        <begin position="935"/>
        <end position="947"/>
    </location>
</feature>
<feature type="compositionally biased region" description="Polar residues" evidence="1">
    <location>
        <begin position="420"/>
        <end position="447"/>
    </location>
</feature>
<feature type="compositionally biased region" description="Polar residues" evidence="1">
    <location>
        <begin position="906"/>
        <end position="920"/>
    </location>
</feature>
<feature type="compositionally biased region" description="Polar residues" evidence="1">
    <location>
        <begin position="210"/>
        <end position="226"/>
    </location>
</feature>
<proteinExistence type="predicted"/>
<keyword evidence="4" id="KW-1185">Reference proteome</keyword>
<reference evidence="3 4" key="1">
    <citation type="submission" date="2024-01" db="EMBL/GenBank/DDBJ databases">
        <authorList>
            <person name="Allen C."/>
            <person name="Tagirdzhanova G."/>
        </authorList>
    </citation>
    <scope>NUCLEOTIDE SEQUENCE [LARGE SCALE GENOMIC DNA]</scope>
</reference>
<feature type="compositionally biased region" description="Polar residues" evidence="1">
    <location>
        <begin position="786"/>
        <end position="799"/>
    </location>
</feature>
<dbReference type="PANTHER" id="PTHR38426">
    <property type="entry name" value="MAINTENANCE OF TELOMERE CAPPING PROTEIN 4"/>
    <property type="match status" value="1"/>
</dbReference>
<comment type="caution">
    <text evidence="3">The sequence shown here is derived from an EMBL/GenBank/DDBJ whole genome shotgun (WGS) entry which is preliminary data.</text>
</comment>
<feature type="region of interest" description="Disordered" evidence="1">
    <location>
        <begin position="415"/>
        <end position="447"/>
    </location>
</feature>
<keyword evidence="2" id="KW-0812">Transmembrane</keyword>
<feature type="compositionally biased region" description="Low complexity" evidence="1">
    <location>
        <begin position="247"/>
        <end position="268"/>
    </location>
</feature>
<feature type="compositionally biased region" description="Polar residues" evidence="1">
    <location>
        <begin position="971"/>
        <end position="989"/>
    </location>
</feature>
<feature type="region of interest" description="Disordered" evidence="1">
    <location>
        <begin position="325"/>
        <end position="358"/>
    </location>
</feature>
<evidence type="ECO:0000313" key="3">
    <source>
        <dbReference type="EMBL" id="CAK7237787.1"/>
    </source>
</evidence>
<feature type="compositionally biased region" description="Basic and acidic residues" evidence="1">
    <location>
        <begin position="1118"/>
        <end position="1132"/>
    </location>
</feature>
<feature type="compositionally biased region" description="Polar residues" evidence="1">
    <location>
        <begin position="341"/>
        <end position="358"/>
    </location>
</feature>
<organism evidence="3 4">
    <name type="scientific">Sporothrix eucalyptigena</name>
    <dbReference type="NCBI Taxonomy" id="1812306"/>
    <lineage>
        <taxon>Eukaryota</taxon>
        <taxon>Fungi</taxon>
        <taxon>Dikarya</taxon>
        <taxon>Ascomycota</taxon>
        <taxon>Pezizomycotina</taxon>
        <taxon>Sordariomycetes</taxon>
        <taxon>Sordariomycetidae</taxon>
        <taxon>Ophiostomatales</taxon>
        <taxon>Ophiostomataceae</taxon>
        <taxon>Sporothrix</taxon>
    </lineage>
</organism>
<feature type="compositionally biased region" description="Low complexity" evidence="1">
    <location>
        <begin position="844"/>
        <end position="860"/>
    </location>
</feature>
<dbReference type="Proteomes" id="UP001642482">
    <property type="component" value="Unassembled WGS sequence"/>
</dbReference>
<feature type="compositionally biased region" description="Polar residues" evidence="1">
    <location>
        <begin position="1069"/>
        <end position="1089"/>
    </location>
</feature>
<feature type="compositionally biased region" description="Polar residues" evidence="1">
    <location>
        <begin position="108"/>
        <end position="123"/>
    </location>
</feature>
<feature type="region of interest" description="Disordered" evidence="1">
    <location>
        <begin position="1"/>
        <end position="268"/>
    </location>
</feature>
<evidence type="ECO:0000256" key="1">
    <source>
        <dbReference type="SAM" id="MobiDB-lite"/>
    </source>
</evidence>
<evidence type="ECO:0000313" key="4">
    <source>
        <dbReference type="Proteomes" id="UP001642482"/>
    </source>
</evidence>
<feature type="compositionally biased region" description="Low complexity" evidence="1">
    <location>
        <begin position="42"/>
        <end position="68"/>
    </location>
</feature>
<feature type="region of interest" description="Disordered" evidence="1">
    <location>
        <begin position="934"/>
        <end position="1018"/>
    </location>
</feature>
<feature type="region of interest" description="Disordered" evidence="1">
    <location>
        <begin position="1030"/>
        <end position="1209"/>
    </location>
</feature>
<feature type="compositionally biased region" description="Polar residues" evidence="1">
    <location>
        <begin position="770"/>
        <end position="779"/>
    </location>
</feature>
<evidence type="ECO:0000256" key="2">
    <source>
        <dbReference type="SAM" id="Phobius"/>
    </source>
</evidence>
<feature type="region of interest" description="Disordered" evidence="1">
    <location>
        <begin position="1273"/>
        <end position="1312"/>
    </location>
</feature>
<feature type="region of interest" description="Disordered" evidence="1">
    <location>
        <begin position="742"/>
        <end position="920"/>
    </location>
</feature>